<dbReference type="AlphaFoldDB" id="A0A7W8NGD2"/>
<proteinExistence type="predicted"/>
<dbReference type="Pfam" id="PF07859">
    <property type="entry name" value="Abhydrolase_3"/>
    <property type="match status" value="1"/>
</dbReference>
<dbReference type="InterPro" id="IPR013094">
    <property type="entry name" value="AB_hydrolase_3"/>
</dbReference>
<evidence type="ECO:0000313" key="3">
    <source>
        <dbReference type="EMBL" id="MBB5365371.1"/>
    </source>
</evidence>
<protein>
    <submittedName>
        <fullName evidence="3">Acetyl esterase/lipase</fullName>
    </submittedName>
</protein>
<accession>A0A7W8NGD2</accession>
<comment type="caution">
    <text evidence="3">The sequence shown here is derived from an EMBL/GenBank/DDBJ whole genome shotgun (WGS) entry which is preliminary data.</text>
</comment>
<dbReference type="PANTHER" id="PTHR48081:SF8">
    <property type="entry name" value="ALPHA_BETA HYDROLASE FOLD-3 DOMAIN-CONTAINING PROTEIN-RELATED"/>
    <property type="match status" value="1"/>
</dbReference>
<dbReference type="EMBL" id="JACHFL010000017">
    <property type="protein sequence ID" value="MBB5365371.1"/>
    <property type="molecule type" value="Genomic_DNA"/>
</dbReference>
<evidence type="ECO:0000313" key="4">
    <source>
        <dbReference type="Proteomes" id="UP000552709"/>
    </source>
</evidence>
<dbReference type="InterPro" id="IPR029058">
    <property type="entry name" value="AB_hydrolase_fold"/>
</dbReference>
<keyword evidence="1" id="KW-0378">Hydrolase</keyword>
<dbReference type="SUPFAM" id="SSF53474">
    <property type="entry name" value="alpha/beta-Hydrolases"/>
    <property type="match status" value="1"/>
</dbReference>
<dbReference type="RefSeq" id="WP_184136787.1">
    <property type="nucleotide sequence ID" value="NZ_JACHFL010000017.1"/>
</dbReference>
<keyword evidence="4" id="KW-1185">Reference proteome</keyword>
<dbReference type="PANTHER" id="PTHR48081">
    <property type="entry name" value="AB HYDROLASE SUPERFAMILY PROTEIN C4A8.06C"/>
    <property type="match status" value="1"/>
</dbReference>
<evidence type="ECO:0000259" key="2">
    <source>
        <dbReference type="Pfam" id="PF07859"/>
    </source>
</evidence>
<dbReference type="GO" id="GO:0016787">
    <property type="term" value="F:hydrolase activity"/>
    <property type="evidence" value="ECO:0007669"/>
    <property type="project" value="UniProtKB-KW"/>
</dbReference>
<dbReference type="Proteomes" id="UP000552709">
    <property type="component" value="Unassembled WGS sequence"/>
</dbReference>
<dbReference type="InterPro" id="IPR050300">
    <property type="entry name" value="GDXG_lipolytic_enzyme"/>
</dbReference>
<name>A0A7W8NGD2_9DEIO</name>
<sequence length="231" mass="24768">MAGEHLQGVKLWEKLGAVVVSVDYRLAPEYPAPVRDCYGALVWLAEQSKALGFDPARLGAYGGSAGGGLALTAALRVRDLEGPERCFVLAASPMLDDHNETASSRELDNLRPIRDRTKNLEAWSWYLGGQEADPYAASSRAQDLSGLPPIFIDVGELDLFRDEDVASTLPKLHVYPGALHASEHLAPTAGLSPRMVGTRLKSLPRGLYGVEQGAGAPVVPRGCLLKGRRAT</sequence>
<dbReference type="Gene3D" id="3.40.50.1820">
    <property type="entry name" value="alpha/beta hydrolase"/>
    <property type="match status" value="1"/>
</dbReference>
<evidence type="ECO:0000256" key="1">
    <source>
        <dbReference type="ARBA" id="ARBA00022801"/>
    </source>
</evidence>
<gene>
    <name evidence="3" type="ORF">HNQ08_004492</name>
</gene>
<organism evidence="3 4">
    <name type="scientific">Deinococcus humi</name>
    <dbReference type="NCBI Taxonomy" id="662880"/>
    <lineage>
        <taxon>Bacteria</taxon>
        <taxon>Thermotogati</taxon>
        <taxon>Deinococcota</taxon>
        <taxon>Deinococci</taxon>
        <taxon>Deinococcales</taxon>
        <taxon>Deinococcaceae</taxon>
        <taxon>Deinococcus</taxon>
    </lineage>
</organism>
<feature type="domain" description="Alpha/beta hydrolase fold-3" evidence="2">
    <location>
        <begin position="11"/>
        <end position="166"/>
    </location>
</feature>
<reference evidence="3 4" key="1">
    <citation type="submission" date="2020-08" db="EMBL/GenBank/DDBJ databases">
        <title>Genomic Encyclopedia of Type Strains, Phase IV (KMG-IV): sequencing the most valuable type-strain genomes for metagenomic binning, comparative biology and taxonomic classification.</title>
        <authorList>
            <person name="Goeker M."/>
        </authorList>
    </citation>
    <scope>NUCLEOTIDE SEQUENCE [LARGE SCALE GENOMIC DNA]</scope>
    <source>
        <strain evidence="3 4">DSM 27939</strain>
    </source>
</reference>